<dbReference type="Gene3D" id="3.30.2010.20">
    <property type="match status" value="1"/>
</dbReference>
<comment type="caution">
    <text evidence="1">The sequence shown here is derived from an EMBL/GenBank/DDBJ whole genome shotgun (WGS) entry which is preliminary data.</text>
</comment>
<dbReference type="eggNOG" id="COG3824">
    <property type="taxonomic scope" value="Bacteria"/>
</dbReference>
<dbReference type="OrthoDB" id="9806895at2"/>
<evidence type="ECO:0008006" key="3">
    <source>
        <dbReference type="Google" id="ProtNLM"/>
    </source>
</evidence>
<dbReference type="CDD" id="cd12952">
    <property type="entry name" value="MMP_ACEL2062"/>
    <property type="match status" value="1"/>
</dbReference>
<dbReference type="AlphaFoldDB" id="J1JZ94"/>
<dbReference type="InterPro" id="IPR010428">
    <property type="entry name" value="Zincin_1"/>
</dbReference>
<keyword evidence="2" id="KW-1185">Reference proteome</keyword>
<dbReference type="SUPFAM" id="SSF55486">
    <property type="entry name" value="Metalloproteases ('zincins'), catalytic domain"/>
    <property type="match status" value="1"/>
</dbReference>
<organism evidence="1 2">
    <name type="scientific">Bartonella tamiae Th239</name>
    <dbReference type="NCBI Taxonomy" id="1094558"/>
    <lineage>
        <taxon>Bacteria</taxon>
        <taxon>Pseudomonadati</taxon>
        <taxon>Pseudomonadota</taxon>
        <taxon>Alphaproteobacteria</taxon>
        <taxon>Hyphomicrobiales</taxon>
        <taxon>Bartonellaceae</taxon>
        <taxon>Bartonella</taxon>
    </lineage>
</organism>
<dbReference type="Proteomes" id="UP000008952">
    <property type="component" value="Unassembled WGS sequence"/>
</dbReference>
<dbReference type="Pfam" id="PF06262">
    <property type="entry name" value="Zincin_1"/>
    <property type="match status" value="1"/>
</dbReference>
<sequence>MARPDQSRDWASRLSPTLEEIDSLARASFAHLPQTFRAYCSDLIIVIEEFPDQQIMDDLGLESPFELLGFFEGHGIGERFSMETNDPINRITLFRRPILDYWMENDEFLGEIIHHVMVHEIGNHFGLSDDELDEVTIAYG</sequence>
<evidence type="ECO:0000313" key="2">
    <source>
        <dbReference type="Proteomes" id="UP000008952"/>
    </source>
</evidence>
<dbReference type="PATRIC" id="fig|1094558.3.peg.896"/>
<accession>J1JZ94</accession>
<dbReference type="RefSeq" id="WP_008038676.1">
    <property type="nucleotide sequence ID" value="NZ_JH725147.1"/>
</dbReference>
<dbReference type="EMBL" id="AIMB01000007">
    <property type="protein sequence ID" value="EJF90417.1"/>
    <property type="molecule type" value="Genomic_DNA"/>
</dbReference>
<gene>
    <name evidence="1" type="ORF">ME5_00818</name>
</gene>
<dbReference type="InterPro" id="IPR038555">
    <property type="entry name" value="Zincin_1_sf"/>
</dbReference>
<proteinExistence type="predicted"/>
<protein>
    <recommendedName>
        <fullName evidence="3">Zn-dependent protease</fullName>
    </recommendedName>
</protein>
<dbReference type="HOGENOM" id="CLU_123836_0_0_5"/>
<reference evidence="1 2" key="1">
    <citation type="submission" date="2012-03" db="EMBL/GenBank/DDBJ databases">
        <title>The Genome Sequence of Bartonella tamiae Th239.</title>
        <authorList>
            <consortium name="The Broad Institute Genome Sequencing Platform"/>
            <consortium name="The Broad Institute Genome Sequencing Center for Infectious Disease"/>
            <person name="Feldgarden M."/>
            <person name="Kirby J."/>
            <person name="Kosoy M."/>
            <person name="Birtles R."/>
            <person name="Probert W.S."/>
            <person name="Chiaraviglio L."/>
            <person name="Young S.K."/>
            <person name="Zeng Q."/>
            <person name="Gargeya S."/>
            <person name="Fitzgerald M."/>
            <person name="Haas B."/>
            <person name="Abouelleil A."/>
            <person name="Alvarado L."/>
            <person name="Arachchi H.M."/>
            <person name="Berlin A."/>
            <person name="Chapman S.B."/>
            <person name="Gearin G."/>
            <person name="Goldberg J."/>
            <person name="Griggs A."/>
            <person name="Gujja S."/>
            <person name="Hansen M."/>
            <person name="Heiman D."/>
            <person name="Howarth C."/>
            <person name="Larimer J."/>
            <person name="Lui A."/>
            <person name="MacDonald P.J.P."/>
            <person name="McCowen C."/>
            <person name="Montmayeur A."/>
            <person name="Murphy C."/>
            <person name="Neiman D."/>
            <person name="Pearson M."/>
            <person name="Priest M."/>
            <person name="Roberts A."/>
            <person name="Saif S."/>
            <person name="Shea T."/>
            <person name="Sisk P."/>
            <person name="Stolte C."/>
            <person name="Sykes S."/>
            <person name="Wortman J."/>
            <person name="Nusbaum C."/>
            <person name="Birren B."/>
        </authorList>
    </citation>
    <scope>NUCLEOTIDE SEQUENCE [LARGE SCALE GENOMIC DNA]</scope>
    <source>
        <strain evidence="1 2">Th239</strain>
    </source>
</reference>
<evidence type="ECO:0000313" key="1">
    <source>
        <dbReference type="EMBL" id="EJF90417.1"/>
    </source>
</evidence>
<name>J1JZ94_9HYPH</name>